<dbReference type="OrthoDB" id="2053927at2"/>
<dbReference type="InterPro" id="IPR011989">
    <property type="entry name" value="ARM-like"/>
</dbReference>
<dbReference type="Gene3D" id="1.25.10.10">
    <property type="entry name" value="Leucine-rich Repeat Variant"/>
    <property type="match status" value="1"/>
</dbReference>
<keyword evidence="2" id="KW-1185">Reference proteome</keyword>
<reference evidence="1 2" key="1">
    <citation type="submission" date="2016-12" db="EMBL/GenBank/DDBJ databases">
        <authorList>
            <person name="Song W.-J."/>
            <person name="Kurnit D.M."/>
        </authorList>
    </citation>
    <scope>NUCLEOTIDE SEQUENCE [LARGE SCALE GENOMIC DNA]</scope>
    <source>
        <strain evidence="1 2">DSM 12503</strain>
    </source>
</reference>
<evidence type="ECO:0000313" key="1">
    <source>
        <dbReference type="EMBL" id="SHO49300.1"/>
    </source>
</evidence>
<dbReference type="InterPro" id="IPR016024">
    <property type="entry name" value="ARM-type_fold"/>
</dbReference>
<dbReference type="SUPFAM" id="SSF48371">
    <property type="entry name" value="ARM repeat"/>
    <property type="match status" value="1"/>
</dbReference>
<dbReference type="RefSeq" id="WP_073588936.1">
    <property type="nucleotide sequence ID" value="NZ_FRFD01000006.1"/>
</dbReference>
<evidence type="ECO:0000313" key="2">
    <source>
        <dbReference type="Proteomes" id="UP000184612"/>
    </source>
</evidence>
<dbReference type="AlphaFoldDB" id="A0A1M7Y9K8"/>
<name>A0A1M7Y9K8_9FIRM</name>
<dbReference type="Proteomes" id="UP000184612">
    <property type="component" value="Unassembled WGS sequence"/>
</dbReference>
<proteinExistence type="predicted"/>
<accession>A0A1M7Y9K8</accession>
<protein>
    <submittedName>
        <fullName evidence="1">HEAT repeat-containing protein</fullName>
    </submittedName>
</protein>
<dbReference type="EMBL" id="FRFD01000006">
    <property type="protein sequence ID" value="SHO49300.1"/>
    <property type="molecule type" value="Genomic_DNA"/>
</dbReference>
<dbReference type="STRING" id="1121345.SAMN02745217_02240"/>
<gene>
    <name evidence="1" type="ORF">SAMN02745217_02240</name>
</gene>
<sequence length="110" mass="12439">MSEEKVIEKIQKLTEKRKTEKVEQFLHDKDIEVVKAAIAGLGIIRDEMAFNLLSKLIDHENPEIRKAAIVAFGNSGTEQARSFLQLLLSKETDEGVKEVASKALREFKTK</sequence>
<organism evidence="1 2">
    <name type="scientific">Anaerocolumna xylanovorans DSM 12503</name>
    <dbReference type="NCBI Taxonomy" id="1121345"/>
    <lineage>
        <taxon>Bacteria</taxon>
        <taxon>Bacillati</taxon>
        <taxon>Bacillota</taxon>
        <taxon>Clostridia</taxon>
        <taxon>Lachnospirales</taxon>
        <taxon>Lachnospiraceae</taxon>
        <taxon>Anaerocolumna</taxon>
    </lineage>
</organism>
<dbReference type="Pfam" id="PF13646">
    <property type="entry name" value="HEAT_2"/>
    <property type="match status" value="1"/>
</dbReference>